<feature type="transmembrane region" description="Helical" evidence="1">
    <location>
        <begin position="50"/>
        <end position="73"/>
    </location>
</feature>
<feature type="transmembrane region" description="Helical" evidence="1">
    <location>
        <begin position="12"/>
        <end position="30"/>
    </location>
</feature>
<gene>
    <name evidence="2" type="ordered locus">MfeM64YM_1052</name>
</gene>
<reference evidence="2 3" key="1">
    <citation type="journal article" date="2011" name="J. Bacteriol.">
        <title>Genome sequence of the repetitive-sequence-rich Mycoplasma fermentans strain M64.</title>
        <authorList>
            <person name="Shu H.W."/>
            <person name="Liu T.T."/>
            <person name="Chang H.Y."/>
            <person name="Liu Y.M."/>
            <person name="Wu K.M."/>
            <person name="Shu H.Y."/>
            <person name="Tsai S.F."/>
            <person name="Hsiao K.J."/>
            <person name="Hu W.S."/>
            <person name="Ng W.V."/>
        </authorList>
    </citation>
    <scope>NUCLEOTIDE SEQUENCE [LARGE SCALE GENOMIC DNA]</scope>
    <source>
        <strain evidence="2 3">M64</strain>
    </source>
</reference>
<name>A0AB32XDE0_MYCFM</name>
<feature type="transmembrane region" description="Helical" evidence="1">
    <location>
        <begin position="85"/>
        <end position="109"/>
    </location>
</feature>
<protein>
    <recommendedName>
        <fullName evidence="4">DUF4064 domain-containing protein</fullName>
    </recommendedName>
</protein>
<dbReference type="Proteomes" id="UP000007473">
    <property type="component" value="Chromosome"/>
</dbReference>
<evidence type="ECO:0008006" key="4">
    <source>
        <dbReference type="Google" id="ProtNLM"/>
    </source>
</evidence>
<dbReference type="EMBL" id="CP002458">
    <property type="protein sequence ID" value="ADV35047.1"/>
    <property type="molecule type" value="Genomic_DNA"/>
</dbReference>
<keyword evidence="1" id="KW-0812">Transmembrane</keyword>
<dbReference type="AlphaFoldDB" id="A0AB32XDE0"/>
<evidence type="ECO:0000313" key="2">
    <source>
        <dbReference type="EMBL" id="ADV35047.1"/>
    </source>
</evidence>
<organism evidence="2 3">
    <name type="scientific">Mycoplasmopsis fermentans (strain M64)</name>
    <name type="common">Mycoplasma fermentans</name>
    <dbReference type="NCBI Taxonomy" id="943945"/>
    <lineage>
        <taxon>Bacteria</taxon>
        <taxon>Bacillati</taxon>
        <taxon>Mycoplasmatota</taxon>
        <taxon>Mycoplasmoidales</taxon>
        <taxon>Metamycoplasmataceae</taxon>
        <taxon>Mycoplasmopsis</taxon>
    </lineage>
</organism>
<dbReference type="RefSeq" id="WP_013355056.1">
    <property type="nucleotide sequence ID" value="NC_014921.1"/>
</dbReference>
<keyword evidence="1" id="KW-0472">Membrane</keyword>
<sequence>MNKKSFKSTLTSIAIAAILLLTLTISFFGLQKNIPEAVIKATNNNYVAGITNIILLVITLALCISFIVVGSIQAAKLSFLKKDRYIYVLAILGIFFVPVFYVVAGIILAKRDSIVNELVDEENEAIEV</sequence>
<evidence type="ECO:0000313" key="3">
    <source>
        <dbReference type="Proteomes" id="UP000007473"/>
    </source>
</evidence>
<evidence type="ECO:0000256" key="1">
    <source>
        <dbReference type="SAM" id="Phobius"/>
    </source>
</evidence>
<accession>A0AB32XDE0</accession>
<dbReference type="KEGG" id="mfm:MfeM64YM_1052"/>
<proteinExistence type="predicted"/>
<keyword evidence="1" id="KW-1133">Transmembrane helix</keyword>